<sequence>MKSYLRSMARTHILVISLISLLLLAVPPLLSYYIDDLGTKAWGPVTGELICPKSQDYMCSALAWNTHYCEPIDWSKLLRTPYNGMSNMAFPISAMITLSTTSLHFRYQRMHTPSLKPTSHLQQYPPLNSLYAFLITMCGVGSFYCHSAITFDSAQWDRAGIWCIVAPGLGFTFLRFVPLASASLTFYRIFCLLVLVIFPLSLSLFHILDPENELATPLLYVGLPLTFVAVVFLTMVRPLIPFVTKRLPKSRANHKLAVLAVIVGALAFLCQEPERWEDVTNSERGSVCNPEARVWFKYTHAYWHILVSVVFFLYHRYCFFEEELQRPSGEGDGVEFAERAGIARGGADEMSTDVNEEGERKSLTDTSLVTSNAIEVIL</sequence>
<feature type="transmembrane region" description="Helical" evidence="1">
    <location>
        <begin position="88"/>
        <end position="107"/>
    </location>
</feature>
<gene>
    <name evidence="2" type="ORF">TeGR_g12152</name>
</gene>
<proteinExistence type="predicted"/>
<keyword evidence="1" id="KW-1133">Transmembrane helix</keyword>
<evidence type="ECO:0000313" key="2">
    <source>
        <dbReference type="EMBL" id="GMI53407.1"/>
    </source>
</evidence>
<keyword evidence="1" id="KW-0812">Transmembrane</keyword>
<evidence type="ECO:0000313" key="3">
    <source>
        <dbReference type="Proteomes" id="UP001165060"/>
    </source>
</evidence>
<keyword evidence="1" id="KW-0472">Membrane</keyword>
<evidence type="ECO:0000256" key="1">
    <source>
        <dbReference type="SAM" id="Phobius"/>
    </source>
</evidence>
<protein>
    <recommendedName>
        <fullName evidence="4">Ceramidase</fullName>
    </recommendedName>
</protein>
<feature type="transmembrane region" description="Helical" evidence="1">
    <location>
        <begin position="252"/>
        <end position="269"/>
    </location>
</feature>
<dbReference type="EMBL" id="BRYB01006621">
    <property type="protein sequence ID" value="GMI53407.1"/>
    <property type="molecule type" value="Genomic_DNA"/>
</dbReference>
<feature type="transmembrane region" description="Helical" evidence="1">
    <location>
        <begin position="189"/>
        <end position="208"/>
    </location>
</feature>
<comment type="caution">
    <text evidence="2">The sequence shown here is derived from an EMBL/GenBank/DDBJ whole genome shotgun (WGS) entry which is preliminary data.</text>
</comment>
<evidence type="ECO:0008006" key="4">
    <source>
        <dbReference type="Google" id="ProtNLM"/>
    </source>
</evidence>
<feature type="transmembrane region" description="Helical" evidence="1">
    <location>
        <begin position="220"/>
        <end position="240"/>
    </location>
</feature>
<name>A0ABQ6NBP8_9STRA</name>
<reference evidence="2 3" key="1">
    <citation type="journal article" date="2023" name="Commun. Biol.">
        <title>Genome analysis of Parmales, the sister group of diatoms, reveals the evolutionary specialization of diatoms from phago-mixotrophs to photoautotrophs.</title>
        <authorList>
            <person name="Ban H."/>
            <person name="Sato S."/>
            <person name="Yoshikawa S."/>
            <person name="Yamada K."/>
            <person name="Nakamura Y."/>
            <person name="Ichinomiya M."/>
            <person name="Sato N."/>
            <person name="Blanc-Mathieu R."/>
            <person name="Endo H."/>
            <person name="Kuwata A."/>
            <person name="Ogata H."/>
        </authorList>
    </citation>
    <scope>NUCLEOTIDE SEQUENCE [LARGE SCALE GENOMIC DNA]</scope>
</reference>
<feature type="transmembrane region" description="Helical" evidence="1">
    <location>
        <begin position="301"/>
        <end position="319"/>
    </location>
</feature>
<feature type="transmembrane region" description="Helical" evidence="1">
    <location>
        <begin position="128"/>
        <end position="147"/>
    </location>
</feature>
<dbReference type="Proteomes" id="UP001165060">
    <property type="component" value="Unassembled WGS sequence"/>
</dbReference>
<keyword evidence="3" id="KW-1185">Reference proteome</keyword>
<organism evidence="2 3">
    <name type="scientific">Tetraparma gracilis</name>
    <dbReference type="NCBI Taxonomy" id="2962635"/>
    <lineage>
        <taxon>Eukaryota</taxon>
        <taxon>Sar</taxon>
        <taxon>Stramenopiles</taxon>
        <taxon>Ochrophyta</taxon>
        <taxon>Bolidophyceae</taxon>
        <taxon>Parmales</taxon>
        <taxon>Triparmaceae</taxon>
        <taxon>Tetraparma</taxon>
    </lineage>
</organism>
<accession>A0ABQ6NBP8</accession>
<feature type="transmembrane region" description="Helical" evidence="1">
    <location>
        <begin position="159"/>
        <end position="177"/>
    </location>
</feature>